<dbReference type="Gene3D" id="1.10.287.1060">
    <property type="entry name" value="ESAT-6-like"/>
    <property type="match status" value="1"/>
</dbReference>
<accession>A0A1R0KIF7</accession>
<keyword evidence="2" id="KW-1185">Reference proteome</keyword>
<dbReference type="Proteomes" id="UP000187486">
    <property type="component" value="Unassembled WGS sequence"/>
</dbReference>
<comment type="caution">
    <text evidence="1">The sequence shown here is derived from an EMBL/GenBank/DDBJ whole genome shotgun (WGS) entry which is preliminary data.</text>
</comment>
<dbReference type="InterPro" id="IPR010310">
    <property type="entry name" value="T7SS_ESAT-6-like"/>
</dbReference>
<sequence length="113" mass="12044">MSNFQKSDSGMKGGITAIEACETECKTIHGGVAAVRADLQKDWQGAASQTFLTQLDTWEGEYLQVLRLLTEIKELVNASDIQMNNSEEEINLGALTSFGDGGGVGGGIYKALT</sequence>
<dbReference type="RefSeq" id="WP_076166691.1">
    <property type="nucleotide sequence ID" value="NZ_JBEZVB010000007.1"/>
</dbReference>
<organism evidence="1 2">
    <name type="scientific">Amycolatopsis coloradensis</name>
    <dbReference type="NCBI Taxonomy" id="76021"/>
    <lineage>
        <taxon>Bacteria</taxon>
        <taxon>Bacillati</taxon>
        <taxon>Actinomycetota</taxon>
        <taxon>Actinomycetes</taxon>
        <taxon>Pseudonocardiales</taxon>
        <taxon>Pseudonocardiaceae</taxon>
        <taxon>Amycolatopsis</taxon>
    </lineage>
</organism>
<reference evidence="1 2" key="1">
    <citation type="submission" date="2016-01" db="EMBL/GenBank/DDBJ databases">
        <title>Amycolatopsis coloradensis genome sequencing and assembly.</title>
        <authorList>
            <person name="Mayilraj S."/>
        </authorList>
    </citation>
    <scope>NUCLEOTIDE SEQUENCE [LARGE SCALE GENOMIC DNA]</scope>
    <source>
        <strain evidence="1 2">DSM 44225</strain>
    </source>
</reference>
<evidence type="ECO:0000313" key="2">
    <source>
        <dbReference type="Proteomes" id="UP000187486"/>
    </source>
</evidence>
<evidence type="ECO:0008006" key="3">
    <source>
        <dbReference type="Google" id="ProtNLM"/>
    </source>
</evidence>
<dbReference type="AlphaFoldDB" id="A0A1R0KIF7"/>
<dbReference type="OrthoDB" id="4554345at2"/>
<name>A0A1R0KIF7_9PSEU</name>
<dbReference type="SUPFAM" id="SSF140453">
    <property type="entry name" value="EsxAB dimer-like"/>
    <property type="match status" value="1"/>
</dbReference>
<proteinExistence type="predicted"/>
<dbReference type="Pfam" id="PF06013">
    <property type="entry name" value="WXG100"/>
    <property type="match status" value="1"/>
</dbReference>
<dbReference type="STRING" id="76021.BS329_34170"/>
<dbReference type="InterPro" id="IPR036689">
    <property type="entry name" value="ESAT-6-like_sf"/>
</dbReference>
<dbReference type="EMBL" id="MQUQ01000020">
    <property type="protein sequence ID" value="OLZ45537.1"/>
    <property type="molecule type" value="Genomic_DNA"/>
</dbReference>
<gene>
    <name evidence="1" type="ORF">BS329_34170</name>
</gene>
<evidence type="ECO:0000313" key="1">
    <source>
        <dbReference type="EMBL" id="OLZ45537.1"/>
    </source>
</evidence>
<protein>
    <recommendedName>
        <fullName evidence="3">WXG100 family type VII secretion target</fullName>
    </recommendedName>
</protein>